<feature type="compositionally biased region" description="Basic and acidic residues" evidence="5">
    <location>
        <begin position="339"/>
        <end position="349"/>
    </location>
</feature>
<evidence type="ECO:0000313" key="10">
    <source>
        <dbReference type="RefSeq" id="XP_031566629.1"/>
    </source>
</evidence>
<evidence type="ECO:0000259" key="6">
    <source>
        <dbReference type="PROSITE" id="PS50021"/>
    </source>
</evidence>
<gene>
    <name evidence="10" type="primary">LOC116301679</name>
</gene>
<dbReference type="PANTHER" id="PTHR23167:SF46">
    <property type="entry name" value="EPS15 HOMOLOGY DOMAIN CONTAINING PROTEIN-BINDING PROTEIN 1, ISOFORM F"/>
    <property type="match status" value="1"/>
</dbReference>
<dbReference type="PROSITE" id="PS00478">
    <property type="entry name" value="LIM_DOMAIN_1"/>
    <property type="match status" value="1"/>
</dbReference>
<dbReference type="OrthoDB" id="20799at2759"/>
<dbReference type="InterPro" id="IPR050540">
    <property type="entry name" value="F-actin_Monoox_Mical"/>
</dbReference>
<dbReference type="SUPFAM" id="SSF57716">
    <property type="entry name" value="Glucocorticoid receptor-like (DNA-binding domain)"/>
    <property type="match status" value="1"/>
</dbReference>
<feature type="compositionally biased region" description="Basic residues" evidence="5">
    <location>
        <begin position="240"/>
        <end position="249"/>
    </location>
</feature>
<feature type="compositionally biased region" description="Polar residues" evidence="5">
    <location>
        <begin position="553"/>
        <end position="564"/>
    </location>
</feature>
<dbReference type="GO" id="GO:0046872">
    <property type="term" value="F:metal ion binding"/>
    <property type="evidence" value="ECO:0007669"/>
    <property type="project" value="UniProtKB-KW"/>
</dbReference>
<feature type="compositionally biased region" description="Basic and acidic residues" evidence="5">
    <location>
        <begin position="416"/>
        <end position="438"/>
    </location>
</feature>
<feature type="domain" description="LIM zinc-binding" evidence="7">
    <location>
        <begin position="109"/>
        <end position="172"/>
    </location>
</feature>
<evidence type="ECO:0000259" key="7">
    <source>
        <dbReference type="PROSITE" id="PS50023"/>
    </source>
</evidence>
<dbReference type="SMART" id="SM00132">
    <property type="entry name" value="LIM"/>
    <property type="match status" value="1"/>
</dbReference>
<keyword evidence="3 4" id="KW-0440">LIM domain</keyword>
<keyword evidence="2 4" id="KW-0862">Zinc</keyword>
<evidence type="ECO:0000313" key="9">
    <source>
        <dbReference type="Proteomes" id="UP000515163"/>
    </source>
</evidence>
<dbReference type="PROSITE" id="PS51848">
    <property type="entry name" value="BMERB"/>
    <property type="match status" value="1"/>
</dbReference>
<name>A0A6P8IIP9_ACTTE</name>
<feature type="compositionally biased region" description="Polar residues" evidence="5">
    <location>
        <begin position="586"/>
        <end position="603"/>
    </location>
</feature>
<evidence type="ECO:0000259" key="8">
    <source>
        <dbReference type="PROSITE" id="PS51848"/>
    </source>
</evidence>
<dbReference type="InterPro" id="IPR022735">
    <property type="entry name" value="bMERB_dom"/>
</dbReference>
<feature type="compositionally biased region" description="Polar residues" evidence="5">
    <location>
        <begin position="485"/>
        <end position="501"/>
    </location>
</feature>
<feature type="domain" description="Calponin-homology (CH)" evidence="6">
    <location>
        <begin position="25"/>
        <end position="133"/>
    </location>
</feature>
<feature type="region of interest" description="Disordered" evidence="5">
    <location>
        <begin position="236"/>
        <end position="349"/>
    </location>
</feature>
<dbReference type="InParanoid" id="A0A6P8IIP9"/>
<dbReference type="InterPro" id="IPR036872">
    <property type="entry name" value="CH_dom_sf"/>
</dbReference>
<evidence type="ECO:0000256" key="1">
    <source>
        <dbReference type="ARBA" id="ARBA00022723"/>
    </source>
</evidence>
<dbReference type="PANTHER" id="PTHR23167">
    <property type="entry name" value="CALPONIN HOMOLOGY DOMAIN-CONTAINING PROTEIN DDB_G0272472-RELATED"/>
    <property type="match status" value="1"/>
</dbReference>
<feature type="compositionally biased region" description="Basic and acidic residues" evidence="5">
    <location>
        <begin position="359"/>
        <end position="368"/>
    </location>
</feature>
<dbReference type="PROSITE" id="PS50021">
    <property type="entry name" value="CH"/>
    <property type="match status" value="1"/>
</dbReference>
<evidence type="ECO:0000256" key="4">
    <source>
        <dbReference type="PROSITE-ProRule" id="PRU00125"/>
    </source>
</evidence>
<proteinExistence type="predicted"/>
<evidence type="ECO:0000256" key="5">
    <source>
        <dbReference type="SAM" id="MobiDB-lite"/>
    </source>
</evidence>
<dbReference type="KEGG" id="aten:116301679"/>
<dbReference type="Gene3D" id="2.10.110.10">
    <property type="entry name" value="Cysteine Rich Protein"/>
    <property type="match status" value="1"/>
</dbReference>
<dbReference type="RefSeq" id="XP_031566629.1">
    <property type="nucleotide sequence ID" value="XM_031710769.1"/>
</dbReference>
<feature type="region of interest" description="Disordered" evidence="5">
    <location>
        <begin position="832"/>
        <end position="857"/>
    </location>
</feature>
<dbReference type="InterPro" id="IPR001715">
    <property type="entry name" value="CH_dom"/>
</dbReference>
<dbReference type="Pfam" id="PF12130">
    <property type="entry name" value="bMERB_dom"/>
    <property type="match status" value="1"/>
</dbReference>
<feature type="compositionally biased region" description="Low complexity" evidence="5">
    <location>
        <begin position="517"/>
        <end position="539"/>
    </location>
</feature>
<feature type="compositionally biased region" description="Basic and acidic residues" evidence="5">
    <location>
        <begin position="396"/>
        <end position="407"/>
    </location>
</feature>
<evidence type="ECO:0000256" key="3">
    <source>
        <dbReference type="ARBA" id="ARBA00023038"/>
    </source>
</evidence>
<feature type="compositionally biased region" description="Low complexity" evidence="5">
    <location>
        <begin position="443"/>
        <end position="457"/>
    </location>
</feature>
<feature type="domain" description="BMERB" evidence="8">
    <location>
        <begin position="690"/>
        <end position="841"/>
    </location>
</feature>
<dbReference type="InterPro" id="IPR001781">
    <property type="entry name" value="Znf_LIM"/>
</dbReference>
<feature type="region of interest" description="Disordered" evidence="5">
    <location>
        <begin position="356"/>
        <end position="375"/>
    </location>
</feature>
<dbReference type="Gene3D" id="1.10.418.10">
    <property type="entry name" value="Calponin-like domain"/>
    <property type="match status" value="1"/>
</dbReference>
<feature type="compositionally biased region" description="Low complexity" evidence="5">
    <location>
        <begin position="565"/>
        <end position="585"/>
    </location>
</feature>
<dbReference type="CDD" id="cd09358">
    <property type="entry name" value="LIM_Mical_like"/>
    <property type="match status" value="1"/>
</dbReference>
<reference evidence="10" key="1">
    <citation type="submission" date="2025-08" db="UniProtKB">
        <authorList>
            <consortium name="RefSeq"/>
        </authorList>
    </citation>
    <scope>IDENTIFICATION</scope>
    <source>
        <tissue evidence="10">Tentacle</tissue>
    </source>
</reference>
<evidence type="ECO:0000256" key="2">
    <source>
        <dbReference type="ARBA" id="ARBA00022833"/>
    </source>
</evidence>
<dbReference type="Proteomes" id="UP000515163">
    <property type="component" value="Unplaced"/>
</dbReference>
<accession>A0A6P8IIP9</accession>
<dbReference type="Pfam" id="PF00307">
    <property type="entry name" value="CH"/>
    <property type="match status" value="1"/>
</dbReference>
<feature type="region of interest" description="Disordered" evidence="5">
    <location>
        <begin position="390"/>
        <end position="603"/>
    </location>
</feature>
<organism evidence="9 10">
    <name type="scientific">Actinia tenebrosa</name>
    <name type="common">Australian red waratah sea anemone</name>
    <dbReference type="NCBI Taxonomy" id="6105"/>
    <lineage>
        <taxon>Eukaryota</taxon>
        <taxon>Metazoa</taxon>
        <taxon>Cnidaria</taxon>
        <taxon>Anthozoa</taxon>
        <taxon>Hexacorallia</taxon>
        <taxon>Actiniaria</taxon>
        <taxon>Actiniidae</taxon>
        <taxon>Actinia</taxon>
    </lineage>
</organism>
<feature type="compositionally biased region" description="Basic and acidic residues" evidence="5">
    <location>
        <begin position="458"/>
        <end position="468"/>
    </location>
</feature>
<keyword evidence="9" id="KW-1185">Reference proteome</keyword>
<dbReference type="SMART" id="SM01203">
    <property type="entry name" value="DUF3585"/>
    <property type="match status" value="1"/>
</dbReference>
<protein>
    <submittedName>
        <fullName evidence="10">Protein-methionine sulfoxide oxidase mical3a-like</fullName>
    </submittedName>
</protein>
<sequence>MPEQKESMTDNISPVNSQDSIYTMAAGARALLLWSRQQTEGYNEVNIYNMTSSWRDGLAFCAIIHRYRPDLIDFAKLSKENIIKNNKMDKKTDTIHPPSMAPRLPYLGTKCSICEEKVYIIERLVAEQRLFHRACFKCSKCDSVLTPGTYSYCPETETFCCIYECMGDFRKKQDDIKIKLQPITDKVFDVLEKADTSHTRKSSLDSRSRSNSLTPPFSIVKKNSITIDSFPKSFEDLSSTRRKNSSSRRHSVEKNIPKDTLSVSMNSKIELKKSQSDNSLPTKGGPTQLEIEVKRENGKVKSCVRINPVKPKLSPQNSLQKDEGADAESPEKTNNQQDTKGKQVWKEKIKDSVGLNDAYSREEEERPQEGSVQKLRQKFMNIEDIIENKHKQKLAKKNERMQREIRRVVRNWNEQSKGKEDLSNDQKNEMEKEGKRVEDSEESNNSLGTSSGQSSASHMDDAINESRDLCNQTNHILGNPDENSRTSNESQSQKISNSSQAKSKHLPKLSPSENLGSSSSSTPSPTRRTIPIIVRPSVDSDSERDESERERSCSQTSVSSNNRLFSPPFSDSSSIPDSPISPVSSYETRWPSQNSLAETNSSCDSPKMSIIIAQESSYTKVNSRFFTVETCECNTKGLDGDIIIEENSVETIDIEGEFYFGVEGNNFSKAQNDYFRSLRNCKIKREKSDLVQEEEIVLSPTEMVDELQALETLHAELEKRGIEMEKMLRTTMGSERPLDNEEEILKEWLTLVQEKNIISKREYELIYLIKYHQYEDRYLAVECELRVLLSMRDELKSPEDVKQERALMSELFKLVQRRSYIVDKLEQDRIRESQEDESMKNVSEQGGNDAPEESWENKQDYTTKVAFSRFYC</sequence>
<dbReference type="SUPFAM" id="SSF47576">
    <property type="entry name" value="Calponin-homology domain, CH-domain"/>
    <property type="match status" value="1"/>
</dbReference>
<dbReference type="GeneID" id="116301679"/>
<dbReference type="PROSITE" id="PS50023">
    <property type="entry name" value="LIM_DOMAIN_2"/>
    <property type="match status" value="1"/>
</dbReference>
<dbReference type="AlphaFoldDB" id="A0A6P8IIP9"/>
<keyword evidence="1 4" id="KW-0479">Metal-binding</keyword>